<name>A7BEC6_9ACTO</name>
<evidence type="ECO:0000313" key="1">
    <source>
        <dbReference type="EMBL" id="EDN81550.1"/>
    </source>
</evidence>
<dbReference type="HOGENOM" id="CLU_2748678_0_0_11"/>
<reference evidence="1" key="2">
    <citation type="submission" date="2015-05" db="EMBL/GenBank/DDBJ databases">
        <title>Draft genome sequence of Actinomyces odontolyticus (ATCC 17982).</title>
        <authorList>
            <person name="Sudarsanam P."/>
            <person name="Ley R."/>
            <person name="Guruge J."/>
            <person name="Turnbaugh P.J."/>
            <person name="Mahowald M."/>
            <person name="Liep D."/>
            <person name="Gordon J."/>
        </authorList>
    </citation>
    <scope>NUCLEOTIDE SEQUENCE</scope>
    <source>
        <strain evidence="1">ATCC 17982</strain>
    </source>
</reference>
<dbReference type="Proteomes" id="UP000003553">
    <property type="component" value="Unassembled WGS sequence"/>
</dbReference>
<sequence>MLPDLYGALVCVHMSPCARGTRPVDVRTCPVDERTTEAAVIVSTVSRTFALALRLEEYHGRWITTALELA</sequence>
<dbReference type="Pfam" id="PF20060">
    <property type="entry name" value="DUF6459"/>
    <property type="match status" value="1"/>
</dbReference>
<organism evidence="1 2">
    <name type="scientific">Schaalia dentiphila ATCC 17982</name>
    <dbReference type="NCBI Taxonomy" id="411466"/>
    <lineage>
        <taxon>Bacteria</taxon>
        <taxon>Bacillati</taxon>
        <taxon>Actinomycetota</taxon>
        <taxon>Actinomycetes</taxon>
        <taxon>Actinomycetales</taxon>
        <taxon>Actinomycetaceae</taxon>
        <taxon>Schaalia</taxon>
        <taxon>Schaalia dentiphila</taxon>
    </lineage>
</organism>
<proteinExistence type="predicted"/>
<gene>
    <name evidence="1" type="ORF">ACTODO_02028</name>
</gene>
<keyword evidence="2" id="KW-1185">Reference proteome</keyword>
<dbReference type="InterPro" id="IPR045596">
    <property type="entry name" value="DUF6459"/>
</dbReference>
<dbReference type="eggNOG" id="ENOG50332RH">
    <property type="taxonomic scope" value="Bacteria"/>
</dbReference>
<accession>A7BEC6</accession>
<evidence type="ECO:0000313" key="2">
    <source>
        <dbReference type="Proteomes" id="UP000003553"/>
    </source>
</evidence>
<dbReference type="AlphaFoldDB" id="A7BEC6"/>
<reference evidence="1" key="1">
    <citation type="submission" date="2007-04" db="EMBL/GenBank/DDBJ databases">
        <authorList>
            <person name="Fulton L."/>
            <person name="Clifton S."/>
            <person name="Fulton B."/>
            <person name="Xu J."/>
            <person name="Minx P."/>
            <person name="Pepin K.H."/>
            <person name="Johnson M."/>
            <person name="Thiruvilangam P."/>
            <person name="Bhonagiri V."/>
            <person name="Nash W.E."/>
            <person name="Mardis E.R."/>
            <person name="Wilson R.K."/>
        </authorList>
    </citation>
    <scope>NUCLEOTIDE SEQUENCE [LARGE SCALE GENOMIC DNA]</scope>
    <source>
        <strain evidence="1">ATCC 17982</strain>
    </source>
</reference>
<dbReference type="EMBL" id="AAYI02000004">
    <property type="protein sequence ID" value="EDN81550.1"/>
    <property type="molecule type" value="Genomic_DNA"/>
</dbReference>
<protein>
    <submittedName>
        <fullName evidence="1">Uncharacterized protein</fullName>
    </submittedName>
</protein>
<comment type="caution">
    <text evidence="1">The sequence shown here is derived from an EMBL/GenBank/DDBJ whole genome shotgun (WGS) entry which is preliminary data.</text>
</comment>